<dbReference type="AlphaFoldDB" id="A0A837HSW4"/>
<gene>
    <name evidence="1" type="ORF">UT51_C0009G0007</name>
</gene>
<organism evidence="1 2">
    <name type="scientific">Candidatus Nomurabacteria bacterium GW2011_GWC2_39_41</name>
    <dbReference type="NCBI Taxonomy" id="1618754"/>
    <lineage>
        <taxon>Bacteria</taxon>
        <taxon>Candidatus Nomuraibacteriota</taxon>
    </lineage>
</organism>
<protein>
    <submittedName>
        <fullName evidence="1">Uncharacterized protein</fullName>
    </submittedName>
</protein>
<reference evidence="1 2" key="1">
    <citation type="journal article" date="2015" name="Nature">
        <title>rRNA introns, odd ribosomes, and small enigmatic genomes across a large radiation of phyla.</title>
        <authorList>
            <person name="Brown C.T."/>
            <person name="Hug L.A."/>
            <person name="Thomas B.C."/>
            <person name="Sharon I."/>
            <person name="Castelle C.J."/>
            <person name="Singh A."/>
            <person name="Wilkins M.J."/>
            <person name="Williams K.H."/>
            <person name="Banfield J.F."/>
        </authorList>
    </citation>
    <scope>NUCLEOTIDE SEQUENCE [LARGE SCALE GENOMIC DNA]</scope>
</reference>
<accession>A0A837HSW4</accession>
<dbReference type="Proteomes" id="UP000034656">
    <property type="component" value="Unassembled WGS sequence"/>
</dbReference>
<dbReference type="EMBL" id="LBXB01000009">
    <property type="protein sequence ID" value="KKR20033.1"/>
    <property type="molecule type" value="Genomic_DNA"/>
</dbReference>
<evidence type="ECO:0000313" key="1">
    <source>
        <dbReference type="EMBL" id="KKR20033.1"/>
    </source>
</evidence>
<proteinExistence type="predicted"/>
<evidence type="ECO:0000313" key="2">
    <source>
        <dbReference type="Proteomes" id="UP000034656"/>
    </source>
</evidence>
<name>A0A837HSW4_9BACT</name>
<sequence length="451" mass="50123">MPILDIDAKNFIAGESQSDFISDKGFSPDSINLNLTKIRGLLYFNEAVTDRGGAVLTGNIIASSPDPAYLGNDAYYLDDEGAFYTLDGATLTKKQTSSGYTYILGTSEIIPFKQEIFATSNTAIAKLTNNFAAIIEDWWAGLTVAYRHPMEVVEDELFIANKNVIYYWNGTSSGTAFTLPSEVNITSLRKHPDGRTLLAFTGITVNYSHTRNGGGKVYFCDPVIRDWTREVEIEAQVEGSRVVGGIIYVTWGNNFGYFNGSGLIFLKKFATSIITYSHNIINLEDILLVRDGLNILGFGNLGAGNVWWKLFRNTANSQNINNILYKGDNKLLAAYSDGADAGKLVEIDYDNAGTTGAFYSNRYNFGSTIKIRRIDIFHDTTNTMGTTAFDVKHRLLDDTEEIIESISYDSQSINKTRIQCDITADIFQLVIVPQTDDMGIKLIRIYYDPIK</sequence>
<comment type="caution">
    <text evidence="1">The sequence shown here is derived from an EMBL/GenBank/DDBJ whole genome shotgun (WGS) entry which is preliminary data.</text>
</comment>